<dbReference type="Proteomes" id="UP000649617">
    <property type="component" value="Unassembled WGS sequence"/>
</dbReference>
<dbReference type="EMBL" id="CAJNIZ010007021">
    <property type="protein sequence ID" value="CAE7254557.1"/>
    <property type="molecule type" value="Genomic_DNA"/>
</dbReference>
<dbReference type="NCBIfam" id="TIGR00756">
    <property type="entry name" value="PPR"/>
    <property type="match status" value="2"/>
</dbReference>
<evidence type="ECO:0000256" key="2">
    <source>
        <dbReference type="PROSITE-ProRule" id="PRU00708"/>
    </source>
</evidence>
<evidence type="ECO:0008006" key="5">
    <source>
        <dbReference type="Google" id="ProtNLM"/>
    </source>
</evidence>
<dbReference type="Gene3D" id="1.25.40.10">
    <property type="entry name" value="Tetratricopeptide repeat domain"/>
    <property type="match status" value="1"/>
</dbReference>
<accession>A0A812LZI8</accession>
<organism evidence="3 4">
    <name type="scientific">Symbiodinium pilosum</name>
    <name type="common">Dinoflagellate</name>
    <dbReference type="NCBI Taxonomy" id="2952"/>
    <lineage>
        <taxon>Eukaryota</taxon>
        <taxon>Sar</taxon>
        <taxon>Alveolata</taxon>
        <taxon>Dinophyceae</taxon>
        <taxon>Suessiales</taxon>
        <taxon>Symbiodiniaceae</taxon>
        <taxon>Symbiodinium</taxon>
    </lineage>
</organism>
<dbReference type="InterPro" id="IPR002885">
    <property type="entry name" value="PPR_rpt"/>
</dbReference>
<feature type="repeat" description="PPR" evidence="2">
    <location>
        <begin position="9"/>
        <end position="43"/>
    </location>
</feature>
<feature type="non-terminal residue" evidence="3">
    <location>
        <position position="75"/>
    </location>
</feature>
<evidence type="ECO:0000256" key="1">
    <source>
        <dbReference type="ARBA" id="ARBA00022737"/>
    </source>
</evidence>
<name>A0A812LZI8_SYMPI</name>
<dbReference type="PANTHER" id="PTHR47447">
    <property type="entry name" value="OS03G0856100 PROTEIN"/>
    <property type="match status" value="1"/>
</dbReference>
<dbReference type="Pfam" id="PF13041">
    <property type="entry name" value="PPR_2"/>
    <property type="match status" value="1"/>
</dbReference>
<comment type="caution">
    <text evidence="3">The sequence shown here is derived from an EMBL/GenBank/DDBJ whole genome shotgun (WGS) entry which is preliminary data.</text>
</comment>
<reference evidence="3" key="1">
    <citation type="submission" date="2021-02" db="EMBL/GenBank/DDBJ databases">
        <authorList>
            <person name="Dougan E. K."/>
            <person name="Rhodes N."/>
            <person name="Thang M."/>
            <person name="Chan C."/>
        </authorList>
    </citation>
    <scope>NUCLEOTIDE SEQUENCE</scope>
</reference>
<protein>
    <recommendedName>
        <fullName evidence="5">Pentatricopeptide repeat-containing protein</fullName>
    </recommendedName>
</protein>
<dbReference type="OrthoDB" id="185373at2759"/>
<keyword evidence="4" id="KW-1185">Reference proteome</keyword>
<sequence>MPDAEVHPNLISYNAAISSCAKSQQWQLVVKLFEGMQMDNVAPDVVGYTAVISSCARGQQWMLALQIFNNMPIAK</sequence>
<feature type="non-terminal residue" evidence="3">
    <location>
        <position position="1"/>
    </location>
</feature>
<evidence type="ECO:0000313" key="3">
    <source>
        <dbReference type="EMBL" id="CAE7254557.1"/>
    </source>
</evidence>
<dbReference type="AlphaFoldDB" id="A0A812LZI8"/>
<gene>
    <name evidence="3" type="ORF">SPIL2461_LOCUS5061</name>
</gene>
<dbReference type="InterPro" id="IPR011990">
    <property type="entry name" value="TPR-like_helical_dom_sf"/>
</dbReference>
<dbReference type="PROSITE" id="PS51375">
    <property type="entry name" value="PPR"/>
    <property type="match status" value="1"/>
</dbReference>
<dbReference type="PANTHER" id="PTHR47447:SF17">
    <property type="entry name" value="OS12G0638900 PROTEIN"/>
    <property type="match status" value="1"/>
</dbReference>
<keyword evidence="1" id="KW-0677">Repeat</keyword>
<proteinExistence type="predicted"/>
<evidence type="ECO:0000313" key="4">
    <source>
        <dbReference type="Proteomes" id="UP000649617"/>
    </source>
</evidence>